<dbReference type="PANTHER" id="PTHR22953">
    <property type="entry name" value="ACID PHOSPHATASE RELATED"/>
    <property type="match status" value="1"/>
</dbReference>
<dbReference type="STRING" id="1841610.A6X21_08220"/>
<reference evidence="4 5" key="1">
    <citation type="submission" date="2016-05" db="EMBL/GenBank/DDBJ databases">
        <title>Genomic and physiological characterization of Planctopirus sp. isolated from fresh water lake.</title>
        <authorList>
            <person name="Subhash Y."/>
            <person name="Ramana C."/>
        </authorList>
    </citation>
    <scope>NUCLEOTIDE SEQUENCE [LARGE SCALE GENOMIC DNA]</scope>
    <source>
        <strain evidence="4 5">JC280</strain>
    </source>
</reference>
<dbReference type="GO" id="GO:0046872">
    <property type="term" value="F:metal ion binding"/>
    <property type="evidence" value="ECO:0007669"/>
    <property type="project" value="InterPro"/>
</dbReference>
<dbReference type="AlphaFoldDB" id="A0A1C3E8T5"/>
<dbReference type="Gene3D" id="2.60.40.380">
    <property type="entry name" value="Purple acid phosphatase-like, N-terminal"/>
    <property type="match status" value="1"/>
</dbReference>
<keyword evidence="5" id="KW-1185">Reference proteome</keyword>
<protein>
    <submittedName>
        <fullName evidence="4">Metallophosphoesterase</fullName>
    </submittedName>
</protein>
<dbReference type="GO" id="GO:0003993">
    <property type="term" value="F:acid phosphatase activity"/>
    <property type="evidence" value="ECO:0007669"/>
    <property type="project" value="InterPro"/>
</dbReference>
<evidence type="ECO:0000259" key="2">
    <source>
        <dbReference type="Pfam" id="PF00149"/>
    </source>
</evidence>
<dbReference type="CDD" id="cd00063">
    <property type="entry name" value="FN3"/>
    <property type="match status" value="1"/>
</dbReference>
<dbReference type="Pfam" id="PF16656">
    <property type="entry name" value="Pur_ac_phosph_N"/>
    <property type="match status" value="1"/>
</dbReference>
<comment type="caution">
    <text evidence="4">The sequence shown here is derived from an EMBL/GenBank/DDBJ whole genome shotgun (WGS) entry which is preliminary data.</text>
</comment>
<dbReference type="InterPro" id="IPR039331">
    <property type="entry name" value="PAPs-like"/>
</dbReference>
<dbReference type="InterPro" id="IPR004843">
    <property type="entry name" value="Calcineurin-like_PHP"/>
</dbReference>
<evidence type="ECO:0000313" key="5">
    <source>
        <dbReference type="Proteomes" id="UP000094828"/>
    </source>
</evidence>
<dbReference type="Pfam" id="PF00149">
    <property type="entry name" value="Metallophos"/>
    <property type="match status" value="1"/>
</dbReference>
<evidence type="ECO:0000313" key="4">
    <source>
        <dbReference type="EMBL" id="ODA29644.1"/>
    </source>
</evidence>
<dbReference type="PANTHER" id="PTHR22953:SF153">
    <property type="entry name" value="PURPLE ACID PHOSPHATASE"/>
    <property type="match status" value="1"/>
</dbReference>
<gene>
    <name evidence="4" type="ORF">A6X21_08220</name>
</gene>
<sequence>MNVVDRRQFLGLTLSAAAFSAASNLLPFGDRYAHGKVLGADGMPVSPQVEGPETMFLTWPGDPTTTICIQWIDEDHGNELEIAYSPWDRDDWRVVQVTSKPFPLTKDKVYRASISSLQPGTEYRFRMGADAPTFRFRTTPRKLTDAFHFVSGGDAGTGSHAIGTNQLAARQEPYFALIAGDLAYDNGKSPKTFIKFLKNYRAHMVDPQGRLIPLLACPGNHEVDGAYKQPREKAGSYLSVFDCFYPDTTYGVYDIGDDFSLVLLDTDHISPIEGEQTSWLEKTLAARQDKKHLFVANHVPAYPSYRAANIDSDKPGTGAAQRKLWCPLFERYNVDVVLEHHDHLFKRSHPLTDGRKDKYGVPYLGDGSWGMLRPLKEPELRPYLAKVSSSYHMTAHHLEGDERFHIALEENGRIADVCMTRNKRAARRG</sequence>
<evidence type="ECO:0000256" key="1">
    <source>
        <dbReference type="ARBA" id="ARBA00022729"/>
    </source>
</evidence>
<dbReference type="InterPro" id="IPR015914">
    <property type="entry name" value="PAPs_N"/>
</dbReference>
<dbReference type="InterPro" id="IPR006311">
    <property type="entry name" value="TAT_signal"/>
</dbReference>
<accession>A0A1C3E8T5</accession>
<dbReference type="Gene3D" id="3.60.21.10">
    <property type="match status" value="1"/>
</dbReference>
<keyword evidence="1" id="KW-0732">Signal</keyword>
<feature type="domain" description="Calcineurin-like phosphoesterase" evidence="2">
    <location>
        <begin position="166"/>
        <end position="343"/>
    </location>
</feature>
<proteinExistence type="predicted"/>
<dbReference type="SUPFAM" id="SSF49363">
    <property type="entry name" value="Purple acid phosphatase, N-terminal domain"/>
    <property type="match status" value="1"/>
</dbReference>
<dbReference type="InterPro" id="IPR003961">
    <property type="entry name" value="FN3_dom"/>
</dbReference>
<dbReference type="SUPFAM" id="SSF56300">
    <property type="entry name" value="Metallo-dependent phosphatases"/>
    <property type="match status" value="1"/>
</dbReference>
<feature type="domain" description="Purple acid phosphatase N-terminal" evidence="3">
    <location>
        <begin position="52"/>
        <end position="138"/>
    </location>
</feature>
<name>A0A1C3E8T5_9PLAN</name>
<dbReference type="PROSITE" id="PS51318">
    <property type="entry name" value="TAT"/>
    <property type="match status" value="1"/>
</dbReference>
<dbReference type="RefSeq" id="WP_068849523.1">
    <property type="nucleotide sequence ID" value="NZ_LYDR01000127.1"/>
</dbReference>
<evidence type="ECO:0000259" key="3">
    <source>
        <dbReference type="Pfam" id="PF16656"/>
    </source>
</evidence>
<dbReference type="OrthoDB" id="9804511at2"/>
<dbReference type="Proteomes" id="UP000094828">
    <property type="component" value="Unassembled WGS sequence"/>
</dbReference>
<dbReference type="InterPro" id="IPR029052">
    <property type="entry name" value="Metallo-depent_PP-like"/>
</dbReference>
<dbReference type="InterPro" id="IPR008963">
    <property type="entry name" value="Purple_acid_Pase-like_N"/>
</dbReference>
<dbReference type="EMBL" id="LYDR01000127">
    <property type="protein sequence ID" value="ODA29644.1"/>
    <property type="molecule type" value="Genomic_DNA"/>
</dbReference>
<organism evidence="4 5">
    <name type="scientific">Planctopirus hydrillae</name>
    <dbReference type="NCBI Taxonomy" id="1841610"/>
    <lineage>
        <taxon>Bacteria</taxon>
        <taxon>Pseudomonadati</taxon>
        <taxon>Planctomycetota</taxon>
        <taxon>Planctomycetia</taxon>
        <taxon>Planctomycetales</taxon>
        <taxon>Planctomycetaceae</taxon>
        <taxon>Planctopirus</taxon>
    </lineage>
</organism>